<gene>
    <name evidence="4" type="ORF">FPRO_01270</name>
</gene>
<name>A0A1L7V0Y3_FUSPR</name>
<dbReference type="InterPro" id="IPR038528">
    <property type="entry name" value="TEL2_C_sf"/>
</dbReference>
<dbReference type="GO" id="GO:0042162">
    <property type="term" value="F:telomeric DNA binding"/>
    <property type="evidence" value="ECO:0007669"/>
    <property type="project" value="TreeGrafter"/>
</dbReference>
<proteinExistence type="inferred from homology"/>
<dbReference type="VEuPathDB" id="FungiDB:FPRO_01270"/>
<evidence type="ECO:0000256" key="2">
    <source>
        <dbReference type="SAM" id="MobiDB-lite"/>
    </source>
</evidence>
<evidence type="ECO:0000256" key="1">
    <source>
        <dbReference type="ARBA" id="ARBA00006133"/>
    </source>
</evidence>
<comment type="similarity">
    <text evidence="1">Belongs to the TEL2 family.</text>
</comment>
<dbReference type="Gene3D" id="1.25.40.720">
    <property type="entry name" value="Telomere length regulation protein 2, C-terminal domain"/>
    <property type="match status" value="2"/>
</dbReference>
<dbReference type="GeneID" id="42046157"/>
<dbReference type="PANTHER" id="PTHR15830:SF10">
    <property type="entry name" value="TELOMERE LENGTH REGULATION PROTEIN TEL2 HOMOLOG"/>
    <property type="match status" value="1"/>
</dbReference>
<feature type="region of interest" description="Disordered" evidence="2">
    <location>
        <begin position="1"/>
        <end position="44"/>
    </location>
</feature>
<dbReference type="InterPro" id="IPR019337">
    <property type="entry name" value="Telomere_length_regulation_dom"/>
</dbReference>
<organism evidence="4 5">
    <name type="scientific">Fusarium proliferatum (strain ET1)</name>
    <name type="common">Orchid endophyte fungus</name>
    <dbReference type="NCBI Taxonomy" id="1227346"/>
    <lineage>
        <taxon>Eukaryota</taxon>
        <taxon>Fungi</taxon>
        <taxon>Dikarya</taxon>
        <taxon>Ascomycota</taxon>
        <taxon>Pezizomycotina</taxon>
        <taxon>Sordariomycetes</taxon>
        <taxon>Hypocreomycetidae</taxon>
        <taxon>Hypocreales</taxon>
        <taxon>Nectriaceae</taxon>
        <taxon>Fusarium</taxon>
        <taxon>Fusarium fujikuroi species complex</taxon>
    </lineage>
</organism>
<dbReference type="RefSeq" id="XP_031075203.1">
    <property type="nucleotide sequence ID" value="XM_031233338.1"/>
</dbReference>
<dbReference type="FunFam" id="1.25.40.720:FF:000004">
    <property type="entry name" value="WGS project CABT00000000 data, contig 2.6"/>
    <property type="match status" value="1"/>
</dbReference>
<dbReference type="GO" id="GO:0051879">
    <property type="term" value="F:Hsp90 protein binding"/>
    <property type="evidence" value="ECO:0007669"/>
    <property type="project" value="TreeGrafter"/>
</dbReference>
<sequence length="991" mass="108785">MDDLLTPVSTTYLKPRNEPEPLFTEVKPASTASTQKKPPSISDKSTADEIIDALKSQPDYDTLISILNFLNNLKSASSNFSFSTPSPKSASIIHLLVSEIASNYWTLLLEGDIEDDTKGKTELPRDADLFLGCLRSLTGLNAVITQLRVLIQESRLGGKEERRADLSINTGILLSILSSILGSAQSISTIWSTSIKGISSVALQRVQCQKLVSILSNSQIVSIAAEALEVMGRDKVDDGVHWIADGLKYSTWMGNAIVSWVHSSPEPDGMAFACELFQKSLSLHHSETLIRIAINGLLLSKRNSISTFIQLALSQHRTSKKVFHILLQHLSQKYLNRLSLEDTHPDDKVSAVAGLLTEVALNDETKRDVLISWCASSSGAGVGDGVGIRRAVVAALARDREAITTVLEKSIAQFGDELYIRHSAMLQQDAHTQILLLAAGYVHRVSPMKLTLLMRLGTYMNTISNRIGSTQPRAQFLGLVVGESLSALIDDKKQRLDFKMEQTETEEAQQLKNLTKVSDPVGPIDPILFDHAIETVPQKRKPSTPSEALQKKAKQKKKPVVSEPKPKAIIEEIESSEEDDDLAPYSKDSDPEDSDDDATLVQRNKPKPPVYIRDLISYFRDSESYDKQLLSLQTAPILIRRKANYGTEVSFHADELAGLLVGIQDKFEIENFDDLRLHSMLALVVSQPKTMAPWFARTFFEGDYSLHQRTSILVTLGLSARELAGFEVSQYQSAAAFPSKRLPEKMEQLYIGSGNDSSSLLSSQLKALPSTALENISQSLTSSFLAPLAAEAADANTGPDILKLQSFTARYKSKSSSKPRMRAIPNTTAALLATSFFSPLTAHFQVALRSAKPIILNHALLALYLQTLGVVVHAAGPSTLSLPQLTAELWDLLLGVRVHVFGDLGAMKGWLVAMASLLEVNGGDMRRLCETQGREVIETREWVAMVFEKTRGEDGGEENEVKMLAAGVLIRLGEAIERYQALLMGDLVGFQ</sequence>
<feature type="compositionally biased region" description="Acidic residues" evidence="2">
    <location>
        <begin position="571"/>
        <end position="582"/>
    </location>
</feature>
<reference evidence="5" key="1">
    <citation type="journal article" date="2016" name="Genome Biol. Evol.">
        <title>Comparative 'omics' of the Fusarium fujikuroi species complex highlights differences in genetic potential and metabolite synthesis.</title>
        <authorList>
            <person name="Niehaus E.-M."/>
            <person name="Muensterkoetter M."/>
            <person name="Proctor R.H."/>
            <person name="Brown D.W."/>
            <person name="Sharon A."/>
            <person name="Idan Y."/>
            <person name="Oren-Young L."/>
            <person name="Sieber C.M."/>
            <person name="Novak O."/>
            <person name="Pencik A."/>
            <person name="Tarkowska D."/>
            <person name="Hromadova K."/>
            <person name="Freeman S."/>
            <person name="Maymon M."/>
            <person name="Elazar M."/>
            <person name="Youssef S.A."/>
            <person name="El-Shabrawy E.S.M."/>
            <person name="Shalaby A.B.A."/>
            <person name="Houterman P."/>
            <person name="Brock N.L."/>
            <person name="Burkhardt I."/>
            <person name="Tsavkelova E.A."/>
            <person name="Dickschat J.S."/>
            <person name="Galuszka P."/>
            <person name="Gueldener U."/>
            <person name="Tudzynski B."/>
        </authorList>
    </citation>
    <scope>NUCLEOTIDE SEQUENCE [LARGE SCALE GENOMIC DNA]</scope>
    <source>
        <strain evidence="5">ET1</strain>
    </source>
</reference>
<dbReference type="PANTHER" id="PTHR15830">
    <property type="entry name" value="TELOMERE LENGTH REGULATION PROTEIN TEL2 FAMILY MEMBER"/>
    <property type="match status" value="1"/>
</dbReference>
<dbReference type="Proteomes" id="UP000183971">
    <property type="component" value="Unassembled WGS sequence"/>
</dbReference>
<comment type="caution">
    <text evidence="4">The sequence shown here is derived from an EMBL/GenBank/DDBJ whole genome shotgun (WGS) entry which is preliminary data.</text>
</comment>
<evidence type="ECO:0000259" key="3">
    <source>
        <dbReference type="Pfam" id="PF10193"/>
    </source>
</evidence>
<keyword evidence="5" id="KW-1185">Reference proteome</keyword>
<dbReference type="EMBL" id="FJOF01000001">
    <property type="protein sequence ID" value="CZR34499.1"/>
    <property type="molecule type" value="Genomic_DNA"/>
</dbReference>
<dbReference type="AlphaFoldDB" id="A0A1L7V0Y3"/>
<protein>
    <submittedName>
        <fullName evidence="4">Related to TEL2 Protein involved in controlling telomere length and position effect</fullName>
    </submittedName>
</protein>
<dbReference type="GO" id="GO:0005829">
    <property type="term" value="C:cytosol"/>
    <property type="evidence" value="ECO:0007669"/>
    <property type="project" value="TreeGrafter"/>
</dbReference>
<dbReference type="GO" id="GO:0051083">
    <property type="term" value="P:'de novo' cotranslational protein folding"/>
    <property type="evidence" value="ECO:0007669"/>
    <property type="project" value="TreeGrafter"/>
</dbReference>
<feature type="region of interest" description="Disordered" evidence="2">
    <location>
        <begin position="534"/>
        <end position="604"/>
    </location>
</feature>
<evidence type="ECO:0000313" key="5">
    <source>
        <dbReference type="Proteomes" id="UP000183971"/>
    </source>
</evidence>
<feature type="domain" description="Telomere length regulation protein conserved" evidence="3">
    <location>
        <begin position="609"/>
        <end position="720"/>
    </location>
</feature>
<dbReference type="InterPro" id="IPR051970">
    <property type="entry name" value="TEL2_Regulation"/>
</dbReference>
<evidence type="ECO:0000313" key="4">
    <source>
        <dbReference type="EMBL" id="CZR34499.1"/>
    </source>
</evidence>
<accession>A0A1L7V0Y3</accession>
<dbReference type="Pfam" id="PF10193">
    <property type="entry name" value="Telomere_reg-2"/>
    <property type="match status" value="1"/>
</dbReference>